<proteinExistence type="predicted"/>
<dbReference type="PANTHER" id="PTHR42878">
    <property type="entry name" value="TWO-COMPONENT HISTIDINE KINASE"/>
    <property type="match status" value="1"/>
</dbReference>
<gene>
    <name evidence="10" type="ORF">SAMN05444377_11436</name>
</gene>
<organism evidence="10 11">
    <name type="scientific">Flavobacterium fontis</name>
    <dbReference type="NCBI Taxonomy" id="1124188"/>
    <lineage>
        <taxon>Bacteria</taxon>
        <taxon>Pseudomonadati</taxon>
        <taxon>Bacteroidota</taxon>
        <taxon>Flavobacteriia</taxon>
        <taxon>Flavobacteriales</taxon>
        <taxon>Flavobacteriaceae</taxon>
        <taxon>Flavobacterium</taxon>
    </lineage>
</organism>
<dbReference type="Pfam" id="PF07701">
    <property type="entry name" value="HNOBA"/>
    <property type="match status" value="1"/>
</dbReference>
<dbReference type="PROSITE" id="PS50109">
    <property type="entry name" value="HIS_KIN"/>
    <property type="match status" value="1"/>
</dbReference>
<name>A0A1M5D8C2_9FLAO</name>
<dbReference type="PRINTS" id="PR00344">
    <property type="entry name" value="BCTRLSENSOR"/>
</dbReference>
<keyword evidence="4 10" id="KW-0418">Kinase</keyword>
<dbReference type="InterPro" id="IPR005467">
    <property type="entry name" value="His_kinase_dom"/>
</dbReference>
<dbReference type="InterPro" id="IPR036890">
    <property type="entry name" value="HATPase_C_sf"/>
</dbReference>
<dbReference type="STRING" id="1124188.SAMN05444377_11436"/>
<accession>A0A1M5D8C2</accession>
<dbReference type="InterPro" id="IPR004358">
    <property type="entry name" value="Sig_transdc_His_kin-like_C"/>
</dbReference>
<dbReference type="GO" id="GO:0005524">
    <property type="term" value="F:ATP binding"/>
    <property type="evidence" value="ECO:0007669"/>
    <property type="project" value="UniProtKB-KW"/>
</dbReference>
<evidence type="ECO:0000256" key="2">
    <source>
        <dbReference type="ARBA" id="ARBA00022679"/>
    </source>
</evidence>
<protein>
    <submittedName>
        <fullName evidence="10">Signal transduction histidine kinase</fullName>
    </submittedName>
</protein>
<comment type="catalytic activity">
    <reaction evidence="1">
        <text>ATP + protein L-histidine = ADP + protein N-phospho-L-histidine.</text>
        <dbReference type="EC" id="2.7.13.3"/>
    </reaction>
</comment>
<evidence type="ECO:0000256" key="3">
    <source>
        <dbReference type="ARBA" id="ARBA00022741"/>
    </source>
</evidence>
<dbReference type="AlphaFoldDB" id="A0A1M5D8C2"/>
<dbReference type="Gene3D" id="3.30.450.260">
    <property type="entry name" value="Haem NO binding associated domain"/>
    <property type="match status" value="1"/>
</dbReference>
<reference evidence="10 11" key="1">
    <citation type="submission" date="2016-11" db="EMBL/GenBank/DDBJ databases">
        <authorList>
            <person name="Jaros S."/>
            <person name="Januszkiewicz K."/>
            <person name="Wedrychowicz H."/>
        </authorList>
    </citation>
    <scope>NUCLEOTIDE SEQUENCE [LARGE SCALE GENOMIC DNA]</scope>
    <source>
        <strain evidence="10 11">DSM 25660</strain>
    </source>
</reference>
<dbReference type="PANTHER" id="PTHR42878:SF7">
    <property type="entry name" value="SENSOR HISTIDINE KINASE GLRK"/>
    <property type="match status" value="1"/>
</dbReference>
<evidence type="ECO:0000256" key="1">
    <source>
        <dbReference type="ARBA" id="ARBA00000085"/>
    </source>
</evidence>
<dbReference type="OrthoDB" id="9811889at2"/>
<dbReference type="GO" id="GO:0007234">
    <property type="term" value="P:osmosensory signaling via phosphorelay pathway"/>
    <property type="evidence" value="ECO:0007669"/>
    <property type="project" value="TreeGrafter"/>
</dbReference>
<evidence type="ECO:0000256" key="4">
    <source>
        <dbReference type="ARBA" id="ARBA00022777"/>
    </source>
</evidence>
<dbReference type="InterPro" id="IPR036097">
    <property type="entry name" value="HisK_dim/P_sf"/>
</dbReference>
<evidence type="ECO:0000313" key="11">
    <source>
        <dbReference type="Proteomes" id="UP000184147"/>
    </source>
</evidence>
<evidence type="ECO:0000313" key="10">
    <source>
        <dbReference type="EMBL" id="SHF63204.1"/>
    </source>
</evidence>
<dbReference type="InterPro" id="IPR003594">
    <property type="entry name" value="HATPase_dom"/>
</dbReference>
<keyword evidence="11" id="KW-1185">Reference proteome</keyword>
<evidence type="ECO:0000259" key="9">
    <source>
        <dbReference type="PROSITE" id="PS50109"/>
    </source>
</evidence>
<dbReference type="Pfam" id="PF02518">
    <property type="entry name" value="HATPase_c"/>
    <property type="match status" value="1"/>
</dbReference>
<dbReference type="Gene3D" id="3.30.565.10">
    <property type="entry name" value="Histidine kinase-like ATPase, C-terminal domain"/>
    <property type="match status" value="1"/>
</dbReference>
<dbReference type="SUPFAM" id="SSF47384">
    <property type="entry name" value="Homodimeric domain of signal transducing histidine kinase"/>
    <property type="match status" value="1"/>
</dbReference>
<dbReference type="SUPFAM" id="SSF55874">
    <property type="entry name" value="ATPase domain of HSP90 chaperone/DNA topoisomerase II/histidine kinase"/>
    <property type="match status" value="1"/>
</dbReference>
<keyword evidence="6" id="KW-0902">Two-component regulatory system</keyword>
<dbReference type="Proteomes" id="UP000184147">
    <property type="component" value="Unassembled WGS sequence"/>
</dbReference>
<keyword evidence="7" id="KW-0141">cGMP biosynthesis</keyword>
<dbReference type="GO" id="GO:0000156">
    <property type="term" value="F:phosphorelay response regulator activity"/>
    <property type="evidence" value="ECO:0007669"/>
    <property type="project" value="TreeGrafter"/>
</dbReference>
<dbReference type="InterPro" id="IPR050351">
    <property type="entry name" value="BphY/WalK/GraS-like"/>
</dbReference>
<dbReference type="InterPro" id="IPR011645">
    <property type="entry name" value="HNOB_dom_associated"/>
</dbReference>
<evidence type="ECO:0000256" key="6">
    <source>
        <dbReference type="ARBA" id="ARBA00023012"/>
    </source>
</evidence>
<keyword evidence="5" id="KW-0067">ATP-binding</keyword>
<dbReference type="SMART" id="SM00387">
    <property type="entry name" value="HATPase_c"/>
    <property type="match status" value="1"/>
</dbReference>
<sequence>MQTLKKLFPFYLRLDKDLNIIEYGRSMGKLLHENGSFKDHFKFIRPNFGITHSFASIAEFLDQFFILELFHHPKKVRFKGQFIIHHEHEDELWFCGSPWLMSVEDLQQHDLFVTDFAQHDSAIDTLLMLNQNLLNLQDNSKMIADLKQKNERLQQVNERLDAIVYAITHDFRAPLLASIGLLQLPESMVLEELPEILHTLKRLDRTIIHLNELSKNEKIALKFSTINWEELIRESYHNYSVIYGIKIPIHLSINETTPFHSDTFRIRTIVNNLISNAIKYARPVLEETSFIKISIHTDPSSCIFTIEDNGEGIDEKNLENIFKLFYRASIKSQGNGIGLYIIKEMVQYLKGTVTVKSVKNEGTTFTLKFPNQKLE</sequence>
<dbReference type="GO" id="GO:0000155">
    <property type="term" value="F:phosphorelay sensor kinase activity"/>
    <property type="evidence" value="ECO:0007669"/>
    <property type="project" value="InterPro"/>
</dbReference>
<dbReference type="GO" id="GO:0030295">
    <property type="term" value="F:protein kinase activator activity"/>
    <property type="evidence" value="ECO:0007669"/>
    <property type="project" value="TreeGrafter"/>
</dbReference>
<keyword evidence="3" id="KW-0547">Nucleotide-binding</keyword>
<evidence type="ECO:0000256" key="7">
    <source>
        <dbReference type="ARBA" id="ARBA00023293"/>
    </source>
</evidence>
<dbReference type="CDD" id="cd00075">
    <property type="entry name" value="HATPase"/>
    <property type="match status" value="1"/>
</dbReference>
<dbReference type="Gene3D" id="1.10.287.130">
    <property type="match status" value="1"/>
</dbReference>
<evidence type="ECO:0000256" key="8">
    <source>
        <dbReference type="SAM" id="Coils"/>
    </source>
</evidence>
<dbReference type="RefSeq" id="WP_073364419.1">
    <property type="nucleotide sequence ID" value="NZ_FQVQ01000014.1"/>
</dbReference>
<feature type="coiled-coil region" evidence="8">
    <location>
        <begin position="136"/>
        <end position="163"/>
    </location>
</feature>
<evidence type="ECO:0000256" key="5">
    <source>
        <dbReference type="ARBA" id="ARBA00022840"/>
    </source>
</evidence>
<feature type="domain" description="Histidine kinase" evidence="9">
    <location>
        <begin position="166"/>
        <end position="373"/>
    </location>
</feature>
<keyword evidence="2" id="KW-0808">Transferase</keyword>
<dbReference type="EMBL" id="FQVQ01000014">
    <property type="protein sequence ID" value="SHF63204.1"/>
    <property type="molecule type" value="Genomic_DNA"/>
</dbReference>
<dbReference type="GO" id="GO:0004383">
    <property type="term" value="F:guanylate cyclase activity"/>
    <property type="evidence" value="ECO:0007669"/>
    <property type="project" value="InterPro"/>
</dbReference>
<keyword evidence="8" id="KW-0175">Coiled coil</keyword>
<dbReference type="InterPro" id="IPR042463">
    <property type="entry name" value="HNOB_dom_associated_sf"/>
</dbReference>